<dbReference type="Gene3D" id="1.20.1250.20">
    <property type="entry name" value="MFS general substrate transporter like domains"/>
    <property type="match status" value="1"/>
</dbReference>
<dbReference type="InterPro" id="IPR011701">
    <property type="entry name" value="MFS"/>
</dbReference>
<feature type="transmembrane region" description="Helical" evidence="7">
    <location>
        <begin position="327"/>
        <end position="350"/>
    </location>
</feature>
<name>A0A9P4PTB3_9PLEO</name>
<evidence type="ECO:0000256" key="1">
    <source>
        <dbReference type="ARBA" id="ARBA00004141"/>
    </source>
</evidence>
<keyword evidence="9" id="KW-1185">Reference proteome</keyword>
<protein>
    <submittedName>
        <fullName evidence="8">MFS general substrate transporter</fullName>
    </submittedName>
</protein>
<comment type="caution">
    <text evidence="8">The sequence shown here is derived from an EMBL/GenBank/DDBJ whole genome shotgun (WGS) entry which is preliminary data.</text>
</comment>
<dbReference type="Pfam" id="PF07690">
    <property type="entry name" value="MFS_1"/>
    <property type="match status" value="1"/>
</dbReference>
<dbReference type="AlphaFoldDB" id="A0A9P4PTB3"/>
<feature type="transmembrane region" description="Helical" evidence="7">
    <location>
        <begin position="298"/>
        <end position="320"/>
    </location>
</feature>
<organism evidence="8 9">
    <name type="scientific">Karstenula rhodostoma CBS 690.94</name>
    <dbReference type="NCBI Taxonomy" id="1392251"/>
    <lineage>
        <taxon>Eukaryota</taxon>
        <taxon>Fungi</taxon>
        <taxon>Dikarya</taxon>
        <taxon>Ascomycota</taxon>
        <taxon>Pezizomycotina</taxon>
        <taxon>Dothideomycetes</taxon>
        <taxon>Pleosporomycetidae</taxon>
        <taxon>Pleosporales</taxon>
        <taxon>Massarineae</taxon>
        <taxon>Didymosphaeriaceae</taxon>
        <taxon>Karstenula</taxon>
    </lineage>
</organism>
<feature type="transmembrane region" description="Helical" evidence="7">
    <location>
        <begin position="49"/>
        <end position="67"/>
    </location>
</feature>
<dbReference type="GO" id="GO:0005886">
    <property type="term" value="C:plasma membrane"/>
    <property type="evidence" value="ECO:0007669"/>
    <property type="project" value="TreeGrafter"/>
</dbReference>
<keyword evidence="5 7" id="KW-1133">Transmembrane helix</keyword>
<evidence type="ECO:0000256" key="7">
    <source>
        <dbReference type="SAM" id="Phobius"/>
    </source>
</evidence>
<dbReference type="OrthoDB" id="10021397at2759"/>
<comment type="similarity">
    <text evidence="2">Belongs to the major facilitator superfamily. TCR/Tet family.</text>
</comment>
<gene>
    <name evidence="8" type="ORF">P171DRAFT_507887</name>
</gene>
<dbReference type="Proteomes" id="UP000799764">
    <property type="component" value="Unassembled WGS sequence"/>
</dbReference>
<dbReference type="PANTHER" id="PTHR23501:SF12">
    <property type="entry name" value="MAJOR FACILITATOR SUPERFAMILY (MFS) PROFILE DOMAIN-CONTAINING PROTEIN-RELATED"/>
    <property type="match status" value="1"/>
</dbReference>
<proteinExistence type="inferred from homology"/>
<feature type="transmembrane region" description="Helical" evidence="7">
    <location>
        <begin position="226"/>
        <end position="245"/>
    </location>
</feature>
<dbReference type="EMBL" id="MU001494">
    <property type="protein sequence ID" value="KAF2450031.1"/>
    <property type="molecule type" value="Genomic_DNA"/>
</dbReference>
<evidence type="ECO:0000256" key="5">
    <source>
        <dbReference type="ARBA" id="ARBA00022989"/>
    </source>
</evidence>
<feature type="transmembrane region" description="Helical" evidence="7">
    <location>
        <begin position="266"/>
        <end position="286"/>
    </location>
</feature>
<dbReference type="SUPFAM" id="SSF103473">
    <property type="entry name" value="MFS general substrate transporter"/>
    <property type="match status" value="1"/>
</dbReference>
<feature type="transmembrane region" description="Helical" evidence="7">
    <location>
        <begin position="154"/>
        <end position="173"/>
    </location>
</feature>
<keyword evidence="4 7" id="KW-0812">Transmembrane</keyword>
<evidence type="ECO:0000313" key="9">
    <source>
        <dbReference type="Proteomes" id="UP000799764"/>
    </source>
</evidence>
<reference evidence="8" key="1">
    <citation type="journal article" date="2020" name="Stud. Mycol.">
        <title>101 Dothideomycetes genomes: a test case for predicting lifestyles and emergence of pathogens.</title>
        <authorList>
            <person name="Haridas S."/>
            <person name="Albert R."/>
            <person name="Binder M."/>
            <person name="Bloem J."/>
            <person name="Labutti K."/>
            <person name="Salamov A."/>
            <person name="Andreopoulos B."/>
            <person name="Baker S."/>
            <person name="Barry K."/>
            <person name="Bills G."/>
            <person name="Bluhm B."/>
            <person name="Cannon C."/>
            <person name="Castanera R."/>
            <person name="Culley D."/>
            <person name="Daum C."/>
            <person name="Ezra D."/>
            <person name="Gonzalez J."/>
            <person name="Henrissat B."/>
            <person name="Kuo A."/>
            <person name="Liang C."/>
            <person name="Lipzen A."/>
            <person name="Lutzoni F."/>
            <person name="Magnuson J."/>
            <person name="Mondo S."/>
            <person name="Nolan M."/>
            <person name="Ohm R."/>
            <person name="Pangilinan J."/>
            <person name="Park H.-J."/>
            <person name="Ramirez L."/>
            <person name="Alfaro M."/>
            <person name="Sun H."/>
            <person name="Tritt A."/>
            <person name="Yoshinaga Y."/>
            <person name="Zwiers L.-H."/>
            <person name="Turgeon B."/>
            <person name="Goodwin S."/>
            <person name="Spatafora J."/>
            <person name="Crous P."/>
            <person name="Grigoriev I."/>
        </authorList>
    </citation>
    <scope>NUCLEOTIDE SEQUENCE</scope>
    <source>
        <strain evidence="8">CBS 690.94</strain>
    </source>
</reference>
<keyword evidence="6 7" id="KW-0472">Membrane</keyword>
<accession>A0A9P4PTB3</accession>
<dbReference type="PANTHER" id="PTHR23501">
    <property type="entry name" value="MAJOR FACILITATOR SUPERFAMILY"/>
    <property type="match status" value="1"/>
</dbReference>
<evidence type="ECO:0000313" key="8">
    <source>
        <dbReference type="EMBL" id="KAF2450031.1"/>
    </source>
</evidence>
<sequence>MPIPRYTNVQWLLICVAVYSSALLYGLDTTIVAVLQGPIISRFDDIDKLGWLGIGFPLGSIAMIAAWSKAYGVFDTKWMYIGSLVHFAAGSSFCGAAPNMNSLIVGRLNIWTHNTSLEKRSWYISGGGVTWSLGRIIGPLIGGAFADSSATWRWAFYLNLVLFGVFTPVYFLVLNSHVPQPGILLITRLKEFDWLGITLNTEMYTAFVISFAIGGTLWPWSDGRTIGIIVAFAVTPVAFIIQQKFTILTTEEHRIFPVRFLAKRSFILLYIAQSSLPTALANLLWAPPGFLLPKYGLYMTWYMGSGVLNVIGGALFFGLLTPQTSVGAIYGFSILLALGTGLAQQIAYSIASARAPEQLSDAMGFINSAQVGSVVLALTFTSLIFQNVGHHNVKQALVLQHVDNADIRAALGGAQGRLFDQGFASEQVQLEFEAGIVDALRWSFVTVLIAGVLETIAALCMKRERLFVQDEAKKEQSAKEKSVEVKE</sequence>
<comment type="subcellular location">
    <subcellularLocation>
        <location evidence="1">Membrane</location>
        <topology evidence="1">Multi-pass membrane protein</topology>
    </subcellularLocation>
</comment>
<evidence type="ECO:0000256" key="4">
    <source>
        <dbReference type="ARBA" id="ARBA00022692"/>
    </source>
</evidence>
<dbReference type="InterPro" id="IPR036259">
    <property type="entry name" value="MFS_trans_sf"/>
</dbReference>
<evidence type="ECO:0000256" key="2">
    <source>
        <dbReference type="ARBA" id="ARBA00007520"/>
    </source>
</evidence>
<keyword evidence="3" id="KW-0813">Transport</keyword>
<dbReference type="GO" id="GO:0022857">
    <property type="term" value="F:transmembrane transporter activity"/>
    <property type="evidence" value="ECO:0007669"/>
    <property type="project" value="InterPro"/>
</dbReference>
<feature type="transmembrane region" description="Helical" evidence="7">
    <location>
        <begin position="362"/>
        <end position="385"/>
    </location>
</feature>
<evidence type="ECO:0000256" key="3">
    <source>
        <dbReference type="ARBA" id="ARBA00022448"/>
    </source>
</evidence>
<feature type="transmembrane region" description="Helical" evidence="7">
    <location>
        <begin position="12"/>
        <end position="37"/>
    </location>
</feature>
<feature type="transmembrane region" description="Helical" evidence="7">
    <location>
        <begin position="121"/>
        <end position="142"/>
    </location>
</feature>
<evidence type="ECO:0000256" key="6">
    <source>
        <dbReference type="ARBA" id="ARBA00023136"/>
    </source>
</evidence>
<feature type="transmembrane region" description="Helical" evidence="7">
    <location>
        <begin position="194"/>
        <end position="220"/>
    </location>
</feature>